<protein>
    <submittedName>
        <fullName evidence="1">Uncharacterized protein</fullName>
    </submittedName>
</protein>
<name>A0ABS6A233_9PROT</name>
<dbReference type="Proteomes" id="UP000755654">
    <property type="component" value="Unassembled WGS sequence"/>
</dbReference>
<sequence>MNAKEMYDNQRDADKAHHEARVIWLTADAPKWACGTPVSNDDRRVLLKQSTCYLTTGEGFNHANTPTPH</sequence>
<proteinExistence type="predicted"/>
<evidence type="ECO:0000313" key="1">
    <source>
        <dbReference type="EMBL" id="MBU2760938.1"/>
    </source>
</evidence>
<organism evidence="1 2">
    <name type="scientific">Acidithiobacillus sulfurivorans</name>
    <dbReference type="NCBI Taxonomy" id="1958756"/>
    <lineage>
        <taxon>Bacteria</taxon>
        <taxon>Pseudomonadati</taxon>
        <taxon>Pseudomonadota</taxon>
        <taxon>Acidithiobacillia</taxon>
        <taxon>Acidithiobacillales</taxon>
        <taxon>Acidithiobacillaceae</taxon>
        <taxon>Acidithiobacillus</taxon>
    </lineage>
</organism>
<dbReference type="EMBL" id="JAAOMP010000134">
    <property type="protein sequence ID" value="MBU2760938.1"/>
    <property type="molecule type" value="Genomic_DNA"/>
</dbReference>
<evidence type="ECO:0000313" key="2">
    <source>
        <dbReference type="Proteomes" id="UP000755654"/>
    </source>
</evidence>
<dbReference type="RefSeq" id="WP_215880698.1">
    <property type="nucleotide sequence ID" value="NZ_JAAOMP010000134.1"/>
</dbReference>
<comment type="caution">
    <text evidence="1">The sequence shown here is derived from an EMBL/GenBank/DDBJ whole genome shotgun (WGS) entry which is preliminary data.</text>
</comment>
<reference evidence="1 2" key="1">
    <citation type="journal article" date="2021" name="ISME J.">
        <title>Genomic evolution of the class Acidithiobacillia: deep-branching Proteobacteria living in extreme acidic conditions.</title>
        <authorList>
            <person name="Moya-Beltran A."/>
            <person name="Beard S."/>
            <person name="Rojas-Villalobos C."/>
            <person name="Issotta F."/>
            <person name="Gallardo Y."/>
            <person name="Ulloa R."/>
            <person name="Giaveno A."/>
            <person name="Degli Esposti M."/>
            <person name="Johnson D.B."/>
            <person name="Quatrini R."/>
        </authorList>
    </citation>
    <scope>NUCLEOTIDE SEQUENCE [LARGE SCALE GENOMIC DNA]</scope>
    <source>
        <strain evidence="1 2">RW2</strain>
    </source>
</reference>
<gene>
    <name evidence="1" type="ORF">HAP95_12400</name>
</gene>
<accession>A0ABS6A233</accession>
<keyword evidence="2" id="KW-1185">Reference proteome</keyword>